<dbReference type="Proteomes" id="UP000662373">
    <property type="component" value="Unassembled WGS sequence"/>
</dbReference>
<dbReference type="SUPFAM" id="SSF47413">
    <property type="entry name" value="lambda repressor-like DNA-binding domains"/>
    <property type="match status" value="1"/>
</dbReference>
<gene>
    <name evidence="5" type="ORF">JEM65_08165</name>
</gene>
<evidence type="ECO:0000259" key="4">
    <source>
        <dbReference type="PROSITE" id="PS50932"/>
    </source>
</evidence>
<evidence type="ECO:0000313" key="6">
    <source>
        <dbReference type="Proteomes" id="UP000662373"/>
    </source>
</evidence>
<dbReference type="GO" id="GO:0000976">
    <property type="term" value="F:transcription cis-regulatory region binding"/>
    <property type="evidence" value="ECO:0007669"/>
    <property type="project" value="TreeGrafter"/>
</dbReference>
<proteinExistence type="predicted"/>
<protein>
    <submittedName>
        <fullName evidence="5">LacI family DNA-binding transcriptional regulator</fullName>
    </submittedName>
</protein>
<dbReference type="PANTHER" id="PTHR30146:SF109">
    <property type="entry name" value="HTH-TYPE TRANSCRIPTIONAL REGULATOR GALS"/>
    <property type="match status" value="1"/>
</dbReference>
<dbReference type="GO" id="GO:0003700">
    <property type="term" value="F:DNA-binding transcription factor activity"/>
    <property type="evidence" value="ECO:0007669"/>
    <property type="project" value="TreeGrafter"/>
</dbReference>
<evidence type="ECO:0000313" key="5">
    <source>
        <dbReference type="EMBL" id="MBJ7880620.1"/>
    </source>
</evidence>
<dbReference type="PANTHER" id="PTHR30146">
    <property type="entry name" value="LACI-RELATED TRANSCRIPTIONAL REPRESSOR"/>
    <property type="match status" value="1"/>
</dbReference>
<keyword evidence="2 5" id="KW-0238">DNA-binding</keyword>
<evidence type="ECO:0000256" key="2">
    <source>
        <dbReference type="ARBA" id="ARBA00023125"/>
    </source>
</evidence>
<dbReference type="InterPro" id="IPR010982">
    <property type="entry name" value="Lambda_DNA-bd_dom_sf"/>
</dbReference>
<organism evidence="5 6">
    <name type="scientific">Gelidibacter salicanalis</name>
    <dbReference type="NCBI Taxonomy" id="291193"/>
    <lineage>
        <taxon>Bacteria</taxon>
        <taxon>Pseudomonadati</taxon>
        <taxon>Bacteroidota</taxon>
        <taxon>Flavobacteriia</taxon>
        <taxon>Flavobacteriales</taxon>
        <taxon>Flavobacteriaceae</taxon>
        <taxon>Gelidibacter</taxon>
    </lineage>
</organism>
<keyword evidence="1" id="KW-0805">Transcription regulation</keyword>
<keyword evidence="3" id="KW-0804">Transcription</keyword>
<dbReference type="CDD" id="cd01392">
    <property type="entry name" value="HTH_LacI"/>
    <property type="match status" value="1"/>
</dbReference>
<dbReference type="InterPro" id="IPR000843">
    <property type="entry name" value="HTH_LacI"/>
</dbReference>
<dbReference type="PROSITE" id="PS50932">
    <property type="entry name" value="HTH_LACI_2"/>
    <property type="match status" value="1"/>
</dbReference>
<evidence type="ECO:0000256" key="3">
    <source>
        <dbReference type="ARBA" id="ARBA00023163"/>
    </source>
</evidence>
<accession>A0A934NCE2</accession>
<dbReference type="EMBL" id="JAEHJZ010000018">
    <property type="protein sequence ID" value="MBJ7880620.1"/>
    <property type="molecule type" value="Genomic_DNA"/>
</dbReference>
<feature type="domain" description="HTH lacI-type" evidence="4">
    <location>
        <begin position="8"/>
        <end position="62"/>
    </location>
</feature>
<reference evidence="5 6" key="1">
    <citation type="submission" date="2020-09" db="EMBL/GenBank/DDBJ databases">
        <title>Draft genome of Gelidibacter salicanalis PAMC21136.</title>
        <authorList>
            <person name="Park H."/>
        </authorList>
    </citation>
    <scope>NUCLEOTIDE SEQUENCE [LARGE SCALE GENOMIC DNA]</scope>
    <source>
        <strain evidence="5 6">PAMC21136</strain>
    </source>
</reference>
<dbReference type="Gene3D" id="1.10.260.40">
    <property type="entry name" value="lambda repressor-like DNA-binding domains"/>
    <property type="match status" value="1"/>
</dbReference>
<keyword evidence="6" id="KW-1185">Reference proteome</keyword>
<name>A0A934NCE2_9FLAO</name>
<dbReference type="SMART" id="SM00354">
    <property type="entry name" value="HTH_LACI"/>
    <property type="match status" value="1"/>
</dbReference>
<dbReference type="Pfam" id="PF00356">
    <property type="entry name" value="LacI"/>
    <property type="match status" value="1"/>
</dbReference>
<comment type="caution">
    <text evidence="5">The sequence shown here is derived from an EMBL/GenBank/DDBJ whole genome shotgun (WGS) entry which is preliminary data.</text>
</comment>
<sequence>MLMHQAAITLKKISRLSGYSVSTVSKALNDKKDMSTETRETILNIAKKYNYVPNYYAIALRKQQTKTLAVIIPHSSEQFYGDLLSEIQNMTPSLFGAKLTDSH</sequence>
<evidence type="ECO:0000256" key="1">
    <source>
        <dbReference type="ARBA" id="ARBA00023015"/>
    </source>
</evidence>
<dbReference type="AlphaFoldDB" id="A0A934NCE2"/>